<evidence type="ECO:0000256" key="3">
    <source>
        <dbReference type="ARBA" id="ARBA00022741"/>
    </source>
</evidence>
<feature type="binding site" evidence="9">
    <location>
        <position position="305"/>
    </location>
    <ligand>
        <name>K(+)</name>
        <dbReference type="ChEBI" id="CHEBI:29103"/>
    </ligand>
</feature>
<comment type="similarity">
    <text evidence="9">Belongs to the carbohydrate kinase PfkB family. Ribokinase subfamily.</text>
</comment>
<dbReference type="InterPro" id="IPR002139">
    <property type="entry name" value="Ribo/fructo_kinase"/>
</dbReference>
<feature type="binding site" evidence="9">
    <location>
        <position position="302"/>
    </location>
    <ligand>
        <name>K(+)</name>
        <dbReference type="ChEBI" id="CHEBI:29103"/>
    </ligand>
</feature>
<keyword evidence="2 9" id="KW-0479">Metal-binding</keyword>
<protein>
    <recommendedName>
        <fullName evidence="9">Ribokinase</fullName>
        <shortName evidence="9">RK</shortName>
        <ecNumber evidence="9">2.7.1.15</ecNumber>
    </recommendedName>
</protein>
<evidence type="ECO:0000313" key="13">
    <source>
        <dbReference type="Proteomes" id="UP000199165"/>
    </source>
</evidence>
<feature type="region of interest" description="Disordered" evidence="10">
    <location>
        <begin position="306"/>
        <end position="325"/>
    </location>
</feature>
<dbReference type="GO" id="GO:0019303">
    <property type="term" value="P:D-ribose catabolic process"/>
    <property type="evidence" value="ECO:0007669"/>
    <property type="project" value="UniProtKB-UniRule"/>
</dbReference>
<feature type="domain" description="Carbohydrate kinase PfkB" evidence="11">
    <location>
        <begin position="23"/>
        <end position="314"/>
    </location>
</feature>
<dbReference type="HAMAP" id="MF_01987">
    <property type="entry name" value="Ribokinase"/>
    <property type="match status" value="1"/>
</dbReference>
<feature type="binding site" evidence="9">
    <location>
        <position position="272"/>
    </location>
    <ligand>
        <name>substrate</name>
    </ligand>
</feature>
<evidence type="ECO:0000256" key="9">
    <source>
        <dbReference type="HAMAP-Rule" id="MF_01987"/>
    </source>
</evidence>
<evidence type="ECO:0000256" key="4">
    <source>
        <dbReference type="ARBA" id="ARBA00022777"/>
    </source>
</evidence>
<feature type="binding site" evidence="9">
    <location>
        <position position="307"/>
    </location>
    <ligand>
        <name>K(+)</name>
        <dbReference type="ChEBI" id="CHEBI:29103"/>
    </ligand>
</feature>
<comment type="activity regulation">
    <text evidence="9">Activated by a monovalent cation that binds near, but not in, the active site. The most likely occupant of the site in vivo is potassium. Ion binding induces a conformational change that may alter substrate affinity.</text>
</comment>
<keyword evidence="5 9" id="KW-0067">ATP-binding</keyword>
<feature type="binding site" evidence="9">
    <location>
        <begin position="59"/>
        <end position="63"/>
    </location>
    <ligand>
        <name>substrate</name>
    </ligand>
</feature>
<evidence type="ECO:0000256" key="1">
    <source>
        <dbReference type="ARBA" id="ARBA00022679"/>
    </source>
</evidence>
<evidence type="ECO:0000256" key="10">
    <source>
        <dbReference type="SAM" id="MobiDB-lite"/>
    </source>
</evidence>
<keyword evidence="4 9" id="KW-0418">Kinase</keyword>
<dbReference type="InterPro" id="IPR011611">
    <property type="entry name" value="PfkB_dom"/>
</dbReference>
<keyword evidence="1 9" id="KW-0808">Transferase</keyword>
<feature type="compositionally biased region" description="Basic and acidic residues" evidence="10">
    <location>
        <begin position="1"/>
        <end position="14"/>
    </location>
</feature>
<reference evidence="13" key="1">
    <citation type="submission" date="2016-10" db="EMBL/GenBank/DDBJ databases">
        <authorList>
            <person name="Varghese N."/>
            <person name="Submissions S."/>
        </authorList>
    </citation>
    <scope>NUCLEOTIDE SEQUENCE [LARGE SCALE GENOMIC DNA]</scope>
    <source>
        <strain evidence="13">DSM 45501</strain>
    </source>
</reference>
<organism evidence="12 13">
    <name type="scientific">Actinopolyspora righensis</name>
    <dbReference type="NCBI Taxonomy" id="995060"/>
    <lineage>
        <taxon>Bacteria</taxon>
        <taxon>Bacillati</taxon>
        <taxon>Actinomycetota</taxon>
        <taxon>Actinomycetes</taxon>
        <taxon>Actinopolysporales</taxon>
        <taxon>Actinopolysporaceae</taxon>
        <taxon>Actinopolyspora</taxon>
        <taxon>Actinopolyspora alba group</taxon>
    </lineage>
</organism>
<feature type="binding site" evidence="9">
    <location>
        <position position="204"/>
    </location>
    <ligand>
        <name>ATP</name>
        <dbReference type="ChEBI" id="CHEBI:30616"/>
    </ligand>
</feature>
<dbReference type="Gene3D" id="3.40.1190.20">
    <property type="match status" value="1"/>
</dbReference>
<dbReference type="Proteomes" id="UP000199165">
    <property type="component" value="Unassembled WGS sequence"/>
</dbReference>
<dbReference type="GO" id="GO:0046872">
    <property type="term" value="F:metal ion binding"/>
    <property type="evidence" value="ECO:0007669"/>
    <property type="project" value="UniProtKB-KW"/>
</dbReference>
<dbReference type="GO" id="GO:0004747">
    <property type="term" value="F:ribokinase activity"/>
    <property type="evidence" value="ECO:0007669"/>
    <property type="project" value="UniProtKB-UniRule"/>
</dbReference>
<dbReference type="GO" id="GO:0005829">
    <property type="term" value="C:cytosol"/>
    <property type="evidence" value="ECO:0007669"/>
    <property type="project" value="TreeGrafter"/>
</dbReference>
<feature type="binding site" evidence="9">
    <location>
        <position position="268"/>
    </location>
    <ligand>
        <name>K(+)</name>
        <dbReference type="ChEBI" id="CHEBI:29103"/>
    </ligand>
</feature>
<feature type="active site" description="Proton acceptor" evidence="9">
    <location>
        <position position="272"/>
    </location>
</feature>
<keyword evidence="6 9" id="KW-0460">Magnesium</keyword>
<feature type="region of interest" description="Disordered" evidence="10">
    <location>
        <begin position="37"/>
        <end position="61"/>
    </location>
</feature>
<dbReference type="PANTHER" id="PTHR10584:SF166">
    <property type="entry name" value="RIBOKINASE"/>
    <property type="match status" value="1"/>
</dbReference>
<evidence type="ECO:0000256" key="6">
    <source>
        <dbReference type="ARBA" id="ARBA00022842"/>
    </source>
</evidence>
<dbReference type="PRINTS" id="PR00990">
    <property type="entry name" value="RIBOKINASE"/>
</dbReference>
<dbReference type="EMBL" id="FPAT01000001">
    <property type="protein sequence ID" value="SFT34144.1"/>
    <property type="molecule type" value="Genomic_DNA"/>
</dbReference>
<feature type="binding site" evidence="9">
    <location>
        <begin position="31"/>
        <end position="33"/>
    </location>
    <ligand>
        <name>substrate</name>
    </ligand>
</feature>
<dbReference type="UniPathway" id="UPA00916">
    <property type="reaction ID" value="UER00889"/>
</dbReference>
<dbReference type="AlphaFoldDB" id="A0A1I6X8M9"/>
<dbReference type="InterPro" id="IPR029056">
    <property type="entry name" value="Ribokinase-like"/>
</dbReference>
<keyword evidence="8 9" id="KW-0119">Carbohydrate metabolism</keyword>
<dbReference type="GO" id="GO:0005524">
    <property type="term" value="F:ATP binding"/>
    <property type="evidence" value="ECO:0007669"/>
    <property type="project" value="UniProtKB-UniRule"/>
</dbReference>
<feature type="binding site" evidence="9">
    <location>
        <position position="160"/>
    </location>
    <ligand>
        <name>substrate</name>
    </ligand>
</feature>
<dbReference type="PANTHER" id="PTHR10584">
    <property type="entry name" value="SUGAR KINASE"/>
    <property type="match status" value="1"/>
</dbReference>
<feature type="binding site" evidence="9">
    <location>
        <begin position="271"/>
        <end position="272"/>
    </location>
    <ligand>
        <name>ATP</name>
        <dbReference type="ChEBI" id="CHEBI:30616"/>
    </ligand>
</feature>
<comment type="catalytic activity">
    <reaction evidence="9">
        <text>D-ribose + ATP = D-ribose 5-phosphate + ADP + H(+)</text>
        <dbReference type="Rhea" id="RHEA:13697"/>
        <dbReference type="ChEBI" id="CHEBI:15378"/>
        <dbReference type="ChEBI" id="CHEBI:30616"/>
        <dbReference type="ChEBI" id="CHEBI:47013"/>
        <dbReference type="ChEBI" id="CHEBI:78346"/>
        <dbReference type="ChEBI" id="CHEBI:456216"/>
        <dbReference type="EC" id="2.7.1.15"/>
    </reaction>
</comment>
<dbReference type="EC" id="2.7.1.15" evidence="9"/>
<dbReference type="CDD" id="cd01174">
    <property type="entry name" value="ribokinase"/>
    <property type="match status" value="1"/>
</dbReference>
<feature type="binding site" evidence="9">
    <location>
        <begin position="240"/>
        <end position="245"/>
    </location>
    <ligand>
        <name>ATP</name>
        <dbReference type="ChEBI" id="CHEBI:30616"/>
    </ligand>
</feature>
<evidence type="ECO:0000259" key="11">
    <source>
        <dbReference type="Pfam" id="PF00294"/>
    </source>
</evidence>
<sequence length="325" mass="33936">MPETDRTNEPRPTERAGVTRRPELVVVGSLNTDLSARVSRHPRPGETVAGSPLSMTPGGKGANQAVAAARLGARVSIIGRVGDDNHAGELLRGLRDDNVDTTHVRTTPDTSTGTAMITVSDDGENSIVVSAAANDEVSGDDVRRAVDHIGSARVVSLVPEIPVAALHTAALIAREHATRVVLNLSPVIDVDDELLRLADPLIVNEHEARQLWRGPDGAAAEASTLAREVLRLGPRSVVVTRGAHGAVIATPEATTEIPAVPTEAVDTTGAGDAFAAALCWRLVEGDTMTTSARWAAHVSALTIGHHGSQPSYPAQEALSVPGFDE</sequence>
<keyword evidence="3 9" id="KW-0547">Nucleotide-binding</keyword>
<keyword evidence="7 9" id="KW-0630">Potassium</keyword>
<comment type="cofactor">
    <cofactor evidence="9">
        <name>Mg(2+)</name>
        <dbReference type="ChEBI" id="CHEBI:18420"/>
    </cofactor>
    <text evidence="9">Requires a divalent cation, most likely magnesium in vivo, as an electrophilic catalyst to aid phosphoryl group transfer. It is the chelate of the metal and the nucleotide that is the actual substrate.</text>
</comment>
<evidence type="ECO:0000313" key="12">
    <source>
        <dbReference type="EMBL" id="SFT34144.1"/>
    </source>
</evidence>
<gene>
    <name evidence="9" type="primary">rbsK</name>
    <name evidence="12" type="ORF">SAMN04487904_101285</name>
</gene>
<dbReference type="SUPFAM" id="SSF53613">
    <property type="entry name" value="Ribokinase-like"/>
    <property type="match status" value="1"/>
</dbReference>
<name>A0A1I6X8M9_9ACTN</name>
<comment type="subunit">
    <text evidence="9">Homodimer.</text>
</comment>
<feature type="binding site" evidence="9">
    <location>
        <position position="266"/>
    </location>
    <ligand>
        <name>K(+)</name>
        <dbReference type="ChEBI" id="CHEBI:29103"/>
    </ligand>
</feature>
<accession>A0A1I6X8M9</accession>
<feature type="binding site" evidence="9">
    <location>
        <position position="311"/>
    </location>
    <ligand>
        <name>K(+)</name>
        <dbReference type="ChEBI" id="CHEBI:29103"/>
    </ligand>
</feature>
<proteinExistence type="inferred from homology"/>
<dbReference type="STRING" id="995060.SAMN04487904_101285"/>
<comment type="subcellular location">
    <subcellularLocation>
        <location evidence="9">Cytoplasm</location>
    </subcellularLocation>
</comment>
<keyword evidence="9" id="KW-0963">Cytoplasm</keyword>
<evidence type="ECO:0000256" key="2">
    <source>
        <dbReference type="ARBA" id="ARBA00022723"/>
    </source>
</evidence>
<keyword evidence="13" id="KW-1185">Reference proteome</keyword>
<feature type="region of interest" description="Disordered" evidence="10">
    <location>
        <begin position="1"/>
        <end position="22"/>
    </location>
</feature>
<dbReference type="Pfam" id="PF00294">
    <property type="entry name" value="PfkB"/>
    <property type="match status" value="1"/>
</dbReference>
<comment type="caution">
    <text evidence="9">Lacks conserved residue(s) required for the propagation of feature annotation.</text>
</comment>
<evidence type="ECO:0000256" key="8">
    <source>
        <dbReference type="ARBA" id="ARBA00023277"/>
    </source>
</evidence>
<comment type="function">
    <text evidence="9">Catalyzes the phosphorylation of ribose at O-5 in a reaction requiring ATP and magnesium. The resulting D-ribose-5-phosphate can then be used either for sythesis of nucleotides, histidine, and tryptophan, or as a component of the pentose phosphate pathway.</text>
</comment>
<comment type="pathway">
    <text evidence="9">Carbohydrate metabolism; D-ribose degradation; D-ribose 5-phosphate from beta-D-ribopyranose: step 2/2.</text>
</comment>
<evidence type="ECO:0000256" key="5">
    <source>
        <dbReference type="ARBA" id="ARBA00022840"/>
    </source>
</evidence>
<evidence type="ECO:0000256" key="7">
    <source>
        <dbReference type="ARBA" id="ARBA00022958"/>
    </source>
</evidence>
<dbReference type="InterPro" id="IPR011877">
    <property type="entry name" value="Ribokinase"/>
</dbReference>